<dbReference type="OrthoDB" id="9812814at2"/>
<dbReference type="Pfam" id="PF02012">
    <property type="entry name" value="BNR"/>
    <property type="match status" value="4"/>
</dbReference>
<name>A0A0C1R7J2_9CLOT</name>
<feature type="chain" id="PRO_5002137924" evidence="2">
    <location>
        <begin position="33"/>
        <end position="246"/>
    </location>
</feature>
<evidence type="ECO:0000256" key="2">
    <source>
        <dbReference type="SAM" id="SignalP"/>
    </source>
</evidence>
<dbReference type="RefSeq" id="WP_052268122.1">
    <property type="nucleotide sequence ID" value="NZ_AYSO01000017.1"/>
</dbReference>
<evidence type="ECO:0000313" key="4">
    <source>
        <dbReference type="Proteomes" id="UP000031366"/>
    </source>
</evidence>
<feature type="signal peptide" evidence="2">
    <location>
        <begin position="1"/>
        <end position="32"/>
    </location>
</feature>
<dbReference type="CDD" id="cd15482">
    <property type="entry name" value="Sialidase_non-viral"/>
    <property type="match status" value="1"/>
</dbReference>
<dbReference type="InterPro" id="IPR015943">
    <property type="entry name" value="WD40/YVTN_repeat-like_dom_sf"/>
</dbReference>
<proteinExistence type="predicted"/>
<evidence type="ECO:0000256" key="1">
    <source>
        <dbReference type="SAM" id="MobiDB-lite"/>
    </source>
</evidence>
<dbReference type="Proteomes" id="UP000031366">
    <property type="component" value="Unassembled WGS sequence"/>
</dbReference>
<feature type="region of interest" description="Disordered" evidence="1">
    <location>
        <begin position="225"/>
        <end position="246"/>
    </location>
</feature>
<protein>
    <submittedName>
        <fullName evidence="3">BNR/Asp-box repeat family protein</fullName>
    </submittedName>
</protein>
<dbReference type="Gene3D" id="2.130.10.10">
    <property type="entry name" value="YVTN repeat-like/Quinoprotein amine dehydrogenase"/>
    <property type="match status" value="1"/>
</dbReference>
<dbReference type="STRING" id="29341.RSJ17_16945"/>
<dbReference type="EMBL" id="AYSO01000017">
    <property type="protein sequence ID" value="KIE46476.1"/>
    <property type="molecule type" value="Genomic_DNA"/>
</dbReference>
<comment type="caution">
    <text evidence="3">The sequence shown here is derived from an EMBL/GenBank/DDBJ whole genome shotgun (WGS) entry which is preliminary data.</text>
</comment>
<keyword evidence="2" id="KW-0732">Signal</keyword>
<reference evidence="3 4" key="1">
    <citation type="journal article" date="2015" name="Infect. Genet. Evol.">
        <title>Genomic sequences of six botulinum neurotoxin-producing strains representing three clostridial species illustrate the mobility and diversity of botulinum neurotoxin genes.</title>
        <authorList>
            <person name="Smith T.J."/>
            <person name="Hill K.K."/>
            <person name="Xie G."/>
            <person name="Foley B.T."/>
            <person name="Williamson C.H."/>
            <person name="Foster J.T."/>
            <person name="Johnson S.L."/>
            <person name="Chertkov O."/>
            <person name="Teshima H."/>
            <person name="Gibbons H.S."/>
            <person name="Johnsky L.A."/>
            <person name="Karavis M.A."/>
            <person name="Smith L.A."/>
        </authorList>
    </citation>
    <scope>NUCLEOTIDE SEQUENCE [LARGE SCALE GENOMIC DNA]</scope>
    <source>
        <strain evidence="3 4">CDC 2741</strain>
    </source>
</reference>
<keyword evidence="4" id="KW-1185">Reference proteome</keyword>
<dbReference type="SUPFAM" id="SSF110296">
    <property type="entry name" value="Oligoxyloglucan reducing end-specific cellobiohydrolase"/>
    <property type="match status" value="1"/>
</dbReference>
<organism evidence="3 4">
    <name type="scientific">Clostridium argentinense CDC 2741</name>
    <dbReference type="NCBI Taxonomy" id="1418104"/>
    <lineage>
        <taxon>Bacteria</taxon>
        <taxon>Bacillati</taxon>
        <taxon>Bacillota</taxon>
        <taxon>Clostridia</taxon>
        <taxon>Eubacteriales</taxon>
        <taxon>Clostridiaceae</taxon>
        <taxon>Clostridium</taxon>
    </lineage>
</organism>
<dbReference type="AlphaFoldDB" id="A0A0C1R7J2"/>
<gene>
    <name evidence="3" type="ORF">U732_1713</name>
</gene>
<accession>A0A0C1R7J2</accession>
<feature type="compositionally biased region" description="Polar residues" evidence="1">
    <location>
        <begin position="225"/>
        <end position="234"/>
    </location>
</feature>
<evidence type="ECO:0000313" key="3">
    <source>
        <dbReference type="EMBL" id="KIE46476.1"/>
    </source>
</evidence>
<sequence length="246" mass="26401">MKNIMNITKKKAGASILCGALVLTLGTGKAFASDVNDSVQVKNENGVITYSIDGGQTWSEDAPEGLTGFESEDGKITIKSTKMSEDGIGIGIQVKLEDGIKLYSTDGGQTWSEYAPEGFTEFEDEDGKIKIKNANISRDDIGINVKVKLEDGVKLYSTDEGQTWSENAPEGMDVFAEEDGKIGIKNSGQIEGGLFIGGQVKSEDGVLSKDGNSFMVKNENGTRLYSEDGGQTWSEDLPEGMSIEIK</sequence>
<dbReference type="InterPro" id="IPR002860">
    <property type="entry name" value="BNR_rpt"/>
</dbReference>